<comment type="similarity">
    <text evidence="1">Belongs to the UPF0065 (bug) family.</text>
</comment>
<organism evidence="3 4">
    <name type="scientific">Polaromonas aquatica</name>
    <dbReference type="NCBI Taxonomy" id="332657"/>
    <lineage>
        <taxon>Bacteria</taxon>
        <taxon>Pseudomonadati</taxon>
        <taxon>Pseudomonadota</taxon>
        <taxon>Betaproteobacteria</taxon>
        <taxon>Burkholderiales</taxon>
        <taxon>Comamonadaceae</taxon>
        <taxon>Polaromonas</taxon>
    </lineage>
</organism>
<reference evidence="4" key="1">
    <citation type="journal article" date="2019" name="Int. J. Syst. Evol. Microbiol.">
        <title>The Global Catalogue of Microorganisms (GCM) 10K type strain sequencing project: providing services to taxonomists for standard genome sequencing and annotation.</title>
        <authorList>
            <consortium name="The Broad Institute Genomics Platform"/>
            <consortium name="The Broad Institute Genome Sequencing Center for Infectious Disease"/>
            <person name="Wu L."/>
            <person name="Ma J."/>
        </authorList>
    </citation>
    <scope>NUCLEOTIDE SEQUENCE [LARGE SCALE GENOMIC DNA]</scope>
    <source>
        <strain evidence="4">CCUG 39402</strain>
    </source>
</reference>
<dbReference type="RefSeq" id="WP_371437154.1">
    <property type="nucleotide sequence ID" value="NZ_JBHSRS010000018.1"/>
</dbReference>
<dbReference type="Gene3D" id="3.40.190.10">
    <property type="entry name" value="Periplasmic binding protein-like II"/>
    <property type="match status" value="1"/>
</dbReference>
<dbReference type="Pfam" id="PF03401">
    <property type="entry name" value="TctC"/>
    <property type="match status" value="1"/>
</dbReference>
<dbReference type="SUPFAM" id="SSF53850">
    <property type="entry name" value="Periplasmic binding protein-like II"/>
    <property type="match status" value="1"/>
</dbReference>
<feature type="signal peptide" evidence="2">
    <location>
        <begin position="1"/>
        <end position="24"/>
    </location>
</feature>
<keyword evidence="4" id="KW-1185">Reference proteome</keyword>
<comment type="caution">
    <text evidence="3">The sequence shown here is derived from an EMBL/GenBank/DDBJ whole genome shotgun (WGS) entry which is preliminary data.</text>
</comment>
<feature type="chain" id="PRO_5045929430" evidence="2">
    <location>
        <begin position="25"/>
        <end position="320"/>
    </location>
</feature>
<dbReference type="Proteomes" id="UP001596270">
    <property type="component" value="Unassembled WGS sequence"/>
</dbReference>
<dbReference type="EMBL" id="JBHSRS010000018">
    <property type="protein sequence ID" value="MFC6281535.1"/>
    <property type="molecule type" value="Genomic_DNA"/>
</dbReference>
<dbReference type="PIRSF" id="PIRSF017082">
    <property type="entry name" value="YflP"/>
    <property type="match status" value="1"/>
</dbReference>
<accession>A0ABW1TWA2</accession>
<evidence type="ECO:0000313" key="3">
    <source>
        <dbReference type="EMBL" id="MFC6281535.1"/>
    </source>
</evidence>
<sequence length="320" mass="33986">MLIKNRFRFAHFVIAALLPLAAMAADYPTKPVTIVVGYSAGGGVDAMARIMADKLPALLGQPVVVENRPSVGAIVGTSYVSKAKPDGYTLIMGAPGPMIFNHAVYAKLPYTPQDFTPISFVSDSPLMLLVNANNPAKTVQDLVNQSKQNPDKSNYAASSASFQLITELFNKKTGAKFTHIPYKGANDSVMAVMSGDVSMALADAGPASVGLQSGRVKVLAVTSAKRMPDYPNVPTLAELGIDLKVSLWIGLLAPAGTPPEIVKQLQDSVAKVVAMPDVQKRMTTMSVIPMSNTSEEFAKVIASEIPLWKQLAADNNIKAN</sequence>
<dbReference type="Gene3D" id="3.40.190.150">
    <property type="entry name" value="Bordetella uptake gene, domain 1"/>
    <property type="match status" value="1"/>
</dbReference>
<dbReference type="InterPro" id="IPR005064">
    <property type="entry name" value="BUG"/>
</dbReference>
<dbReference type="CDD" id="cd07012">
    <property type="entry name" value="PBP2_Bug_TTT"/>
    <property type="match status" value="1"/>
</dbReference>
<evidence type="ECO:0000313" key="4">
    <source>
        <dbReference type="Proteomes" id="UP001596270"/>
    </source>
</evidence>
<evidence type="ECO:0000256" key="1">
    <source>
        <dbReference type="ARBA" id="ARBA00006987"/>
    </source>
</evidence>
<dbReference type="PANTHER" id="PTHR42928">
    <property type="entry name" value="TRICARBOXYLATE-BINDING PROTEIN"/>
    <property type="match status" value="1"/>
</dbReference>
<keyword evidence="2" id="KW-0732">Signal</keyword>
<proteinExistence type="inferred from homology"/>
<dbReference type="InterPro" id="IPR042100">
    <property type="entry name" value="Bug_dom1"/>
</dbReference>
<gene>
    <name evidence="3" type="ORF">ACFQND_09855</name>
</gene>
<name>A0ABW1TWA2_9BURK</name>
<dbReference type="PANTHER" id="PTHR42928:SF5">
    <property type="entry name" value="BLR1237 PROTEIN"/>
    <property type="match status" value="1"/>
</dbReference>
<evidence type="ECO:0000256" key="2">
    <source>
        <dbReference type="SAM" id="SignalP"/>
    </source>
</evidence>
<protein>
    <submittedName>
        <fullName evidence="3">Bug family tripartite tricarboxylate transporter substrate binding protein</fullName>
    </submittedName>
</protein>